<evidence type="ECO:0008006" key="3">
    <source>
        <dbReference type="Google" id="ProtNLM"/>
    </source>
</evidence>
<reference evidence="1" key="1">
    <citation type="submission" date="2021-01" db="EMBL/GenBank/DDBJ databases">
        <title>Whole genome shotgun sequence of Virgisporangium aliadipatigenens NBRC 105644.</title>
        <authorList>
            <person name="Komaki H."/>
            <person name="Tamura T."/>
        </authorList>
    </citation>
    <scope>NUCLEOTIDE SEQUENCE</scope>
    <source>
        <strain evidence="1">NBRC 105644</strain>
    </source>
</reference>
<dbReference type="Proteomes" id="UP000619260">
    <property type="component" value="Unassembled WGS sequence"/>
</dbReference>
<dbReference type="SUPFAM" id="SSF56112">
    <property type="entry name" value="Protein kinase-like (PK-like)"/>
    <property type="match status" value="1"/>
</dbReference>
<gene>
    <name evidence="1" type="ORF">Val02_00250</name>
</gene>
<keyword evidence="2" id="KW-1185">Reference proteome</keyword>
<comment type="caution">
    <text evidence="1">The sequence shown here is derived from an EMBL/GenBank/DDBJ whole genome shotgun (WGS) entry which is preliminary data.</text>
</comment>
<protein>
    <recommendedName>
        <fullName evidence="3">Aminoglycoside phosphotransferase</fullName>
    </recommendedName>
</protein>
<organism evidence="1 2">
    <name type="scientific">Virgisporangium aliadipatigenens</name>
    <dbReference type="NCBI Taxonomy" id="741659"/>
    <lineage>
        <taxon>Bacteria</taxon>
        <taxon>Bacillati</taxon>
        <taxon>Actinomycetota</taxon>
        <taxon>Actinomycetes</taxon>
        <taxon>Micromonosporales</taxon>
        <taxon>Micromonosporaceae</taxon>
        <taxon>Virgisporangium</taxon>
    </lineage>
</organism>
<accession>A0A8J3YDI8</accession>
<name>A0A8J3YDI8_9ACTN</name>
<proteinExistence type="predicted"/>
<dbReference type="EMBL" id="BOPF01000001">
    <property type="protein sequence ID" value="GIJ43139.1"/>
    <property type="molecule type" value="Genomic_DNA"/>
</dbReference>
<dbReference type="Gene3D" id="3.90.1200.10">
    <property type="match status" value="1"/>
</dbReference>
<sequence length="342" mass="37557">MELRPPGDLVDPSWAAEALSHNGFNGATGGIWRVERDGGPAVLKLSTPPGRDGVPAHWATSEDPGHWNYWRRESLAYTEGLAAAFAGAGIRAPRLREVVRRSDGSTAIWLEWVAGTPGPAATPADLGELAERLGAAHAAWLGRRPDVPWLSRDWLRDYTLSRKVPARAPWEHPDAAWPAALRADLRDLWERRHDVLRATDDLPATLCHHDVWPMNLVVTPTGPVLLDWSFIGPGPIGEDAANLILDTFFDGFVDLAHLDDVVELVSAGYVRGLDGAVDATTARRGIGLCGAAKYFWLAPMMLAALETRPKTTGQYDTRGVEEMFAGRRPILEVVAAWYRKWC</sequence>
<evidence type="ECO:0000313" key="2">
    <source>
        <dbReference type="Proteomes" id="UP000619260"/>
    </source>
</evidence>
<dbReference type="InterPro" id="IPR011009">
    <property type="entry name" value="Kinase-like_dom_sf"/>
</dbReference>
<evidence type="ECO:0000313" key="1">
    <source>
        <dbReference type="EMBL" id="GIJ43139.1"/>
    </source>
</evidence>
<dbReference type="AlphaFoldDB" id="A0A8J3YDI8"/>
<dbReference type="RefSeq" id="WP_239151121.1">
    <property type="nucleotide sequence ID" value="NZ_BOPF01000001.1"/>
</dbReference>